<evidence type="ECO:0000313" key="5">
    <source>
        <dbReference type="Proteomes" id="UP000035009"/>
    </source>
</evidence>
<evidence type="ECO:0000256" key="2">
    <source>
        <dbReference type="PROSITE-ProRule" id="PRU00335"/>
    </source>
</evidence>
<gene>
    <name evidence="4" type="ORF">GM1_016_00420</name>
</gene>
<dbReference type="EMBL" id="BAOP01000016">
    <property type="protein sequence ID" value="GAC80281.1"/>
    <property type="molecule type" value="Genomic_DNA"/>
</dbReference>
<keyword evidence="1 2" id="KW-0238">DNA-binding</keyword>
<dbReference type="PROSITE" id="PS50977">
    <property type="entry name" value="HTH_TETR_2"/>
    <property type="match status" value="1"/>
</dbReference>
<dbReference type="GO" id="GO:0003700">
    <property type="term" value="F:DNA-binding transcription factor activity"/>
    <property type="evidence" value="ECO:0007669"/>
    <property type="project" value="TreeGrafter"/>
</dbReference>
<dbReference type="PANTHER" id="PTHR30055">
    <property type="entry name" value="HTH-TYPE TRANSCRIPTIONAL REGULATOR RUTR"/>
    <property type="match status" value="1"/>
</dbReference>
<evidence type="ECO:0000313" key="4">
    <source>
        <dbReference type="EMBL" id="GAC80281.1"/>
    </source>
</evidence>
<accession>M3TFS1</accession>
<feature type="DNA-binding region" description="H-T-H motif" evidence="2">
    <location>
        <begin position="34"/>
        <end position="53"/>
    </location>
</feature>
<dbReference type="InterPro" id="IPR009057">
    <property type="entry name" value="Homeodomain-like_sf"/>
</dbReference>
<proteinExistence type="predicted"/>
<evidence type="ECO:0000256" key="1">
    <source>
        <dbReference type="ARBA" id="ARBA00023125"/>
    </source>
</evidence>
<dbReference type="InterPro" id="IPR050109">
    <property type="entry name" value="HTH-type_TetR-like_transc_reg"/>
</dbReference>
<dbReference type="Pfam" id="PF17932">
    <property type="entry name" value="TetR_C_24"/>
    <property type="match status" value="1"/>
</dbReference>
<dbReference type="SUPFAM" id="SSF48498">
    <property type="entry name" value="Tetracyclin repressor-like, C-terminal domain"/>
    <property type="match status" value="1"/>
</dbReference>
<organism evidence="4 5">
    <name type="scientific">Gordonia malaquae NBRC 108250</name>
    <dbReference type="NCBI Taxonomy" id="1223542"/>
    <lineage>
        <taxon>Bacteria</taxon>
        <taxon>Bacillati</taxon>
        <taxon>Actinomycetota</taxon>
        <taxon>Actinomycetes</taxon>
        <taxon>Mycobacteriales</taxon>
        <taxon>Gordoniaceae</taxon>
        <taxon>Gordonia</taxon>
    </lineage>
</organism>
<feature type="domain" description="HTH tetR-type" evidence="3">
    <location>
        <begin position="11"/>
        <end position="71"/>
    </location>
</feature>
<dbReference type="eggNOG" id="COG1309">
    <property type="taxonomic scope" value="Bacteria"/>
</dbReference>
<evidence type="ECO:0000259" key="3">
    <source>
        <dbReference type="PROSITE" id="PS50977"/>
    </source>
</evidence>
<reference evidence="4 5" key="1">
    <citation type="submission" date="2013-02" db="EMBL/GenBank/DDBJ databases">
        <title>Whole genome shotgun sequence of Gordonia malaquae NBRC 108250.</title>
        <authorList>
            <person name="Yoshida I."/>
            <person name="Hosoyama A."/>
            <person name="Tsuchikane K."/>
            <person name="Ando Y."/>
            <person name="Baba S."/>
            <person name="Ohji S."/>
            <person name="Hamada M."/>
            <person name="Tamura T."/>
            <person name="Yamazoe A."/>
            <person name="Yamazaki S."/>
            <person name="Fujita N."/>
        </authorList>
    </citation>
    <scope>NUCLEOTIDE SEQUENCE [LARGE SCALE GENOMIC DNA]</scope>
    <source>
        <strain evidence="4 5">NBRC 108250</strain>
    </source>
</reference>
<dbReference type="PANTHER" id="PTHR30055:SF200">
    <property type="entry name" value="HTH-TYPE TRANSCRIPTIONAL REPRESSOR BDCR"/>
    <property type="match status" value="1"/>
</dbReference>
<dbReference type="Proteomes" id="UP000035009">
    <property type="component" value="Unassembled WGS sequence"/>
</dbReference>
<dbReference type="Gene3D" id="1.10.357.10">
    <property type="entry name" value="Tetracycline Repressor, domain 2"/>
    <property type="match status" value="1"/>
</dbReference>
<dbReference type="AlphaFoldDB" id="M3TFS1"/>
<keyword evidence="5" id="KW-1185">Reference proteome</keyword>
<dbReference type="GO" id="GO:0000976">
    <property type="term" value="F:transcription cis-regulatory region binding"/>
    <property type="evidence" value="ECO:0007669"/>
    <property type="project" value="TreeGrafter"/>
</dbReference>
<comment type="caution">
    <text evidence="4">The sequence shown here is derived from an EMBL/GenBank/DDBJ whole genome shotgun (WGS) entry which is preliminary data.</text>
</comment>
<name>M3TFS1_GORML</name>
<dbReference type="InterPro" id="IPR001647">
    <property type="entry name" value="HTH_TetR"/>
</dbReference>
<dbReference type="InterPro" id="IPR036271">
    <property type="entry name" value="Tet_transcr_reg_TetR-rel_C_sf"/>
</dbReference>
<dbReference type="SUPFAM" id="SSF46689">
    <property type="entry name" value="Homeodomain-like"/>
    <property type="match status" value="1"/>
</dbReference>
<dbReference type="Pfam" id="PF00440">
    <property type="entry name" value="TetR_N"/>
    <property type="match status" value="1"/>
</dbReference>
<dbReference type="RefSeq" id="WP_008379232.1">
    <property type="nucleotide sequence ID" value="NZ_BAOP01000016.1"/>
</dbReference>
<dbReference type="STRING" id="410332.SAMN04488550_2021"/>
<protein>
    <submittedName>
        <fullName evidence="4">Putative TetR family transcriptional regulator</fullName>
    </submittedName>
</protein>
<dbReference type="PRINTS" id="PR00455">
    <property type="entry name" value="HTHTETR"/>
</dbReference>
<dbReference type="InterPro" id="IPR041490">
    <property type="entry name" value="KstR2_TetR_C"/>
</dbReference>
<sequence>MPDEPSASRAEATRGRLLAAALEAFSERGFHATTTRDIASTAGMSSAAVYVHYRSKEELLYELSHSGHIATITMINDADDPDADPATRLAAVMRAFSEHHAKGHTSARIVNYELTALEPDHLREILTLRREITRRVRAIVDAGAESGQFDVDDPHSTTNTLLSMGIDIARWYREDGHLSPAELGEFYARTSLRVVGASSEPRPDR</sequence>